<dbReference type="FunFam" id="3.40.50.150:FF:000554">
    <property type="entry name" value="Cation-transporting ATPase"/>
    <property type="match status" value="1"/>
</dbReference>
<reference evidence="5 6" key="1">
    <citation type="submission" date="2024-01" db="EMBL/GenBank/DDBJ databases">
        <title>Genome assemblies of Stephania.</title>
        <authorList>
            <person name="Yang L."/>
        </authorList>
    </citation>
    <scope>NUCLEOTIDE SEQUENCE [LARGE SCALE GENOMIC DNA]</scope>
    <source>
        <strain evidence="5">QJT</strain>
        <tissue evidence="5">Leaf</tissue>
    </source>
</reference>
<evidence type="ECO:0000256" key="4">
    <source>
        <dbReference type="ARBA" id="ARBA00022691"/>
    </source>
</evidence>
<name>A0AAP0PSS7_9MAGN</name>
<dbReference type="PANTHER" id="PTHR43832">
    <property type="match status" value="1"/>
</dbReference>
<evidence type="ECO:0000256" key="2">
    <source>
        <dbReference type="ARBA" id="ARBA00022603"/>
    </source>
</evidence>
<dbReference type="SUPFAM" id="SSF53335">
    <property type="entry name" value="S-adenosyl-L-methionine-dependent methyltransferases"/>
    <property type="match status" value="1"/>
</dbReference>
<evidence type="ECO:0000313" key="6">
    <source>
        <dbReference type="Proteomes" id="UP001417504"/>
    </source>
</evidence>
<organism evidence="5 6">
    <name type="scientific">Stephania japonica</name>
    <dbReference type="NCBI Taxonomy" id="461633"/>
    <lineage>
        <taxon>Eukaryota</taxon>
        <taxon>Viridiplantae</taxon>
        <taxon>Streptophyta</taxon>
        <taxon>Embryophyta</taxon>
        <taxon>Tracheophyta</taxon>
        <taxon>Spermatophyta</taxon>
        <taxon>Magnoliopsida</taxon>
        <taxon>Ranunculales</taxon>
        <taxon>Menispermaceae</taxon>
        <taxon>Menispermoideae</taxon>
        <taxon>Cissampelideae</taxon>
        <taxon>Stephania</taxon>
    </lineage>
</organism>
<accession>A0AAP0PSS7</accession>
<dbReference type="CDD" id="cd02440">
    <property type="entry name" value="AdoMet_MTases"/>
    <property type="match status" value="1"/>
</dbReference>
<protein>
    <submittedName>
        <fullName evidence="5">Uncharacterized protein</fullName>
    </submittedName>
</protein>
<proteinExistence type="inferred from homology"/>
<evidence type="ECO:0000256" key="3">
    <source>
        <dbReference type="ARBA" id="ARBA00022679"/>
    </source>
</evidence>
<evidence type="ECO:0000256" key="1">
    <source>
        <dbReference type="ARBA" id="ARBA00010815"/>
    </source>
</evidence>
<keyword evidence="6" id="KW-1185">Reference proteome</keyword>
<keyword evidence="4" id="KW-0949">S-adenosyl-L-methionine</keyword>
<dbReference type="AlphaFoldDB" id="A0AAP0PSS7"/>
<dbReference type="GO" id="GO:0008168">
    <property type="term" value="F:methyltransferase activity"/>
    <property type="evidence" value="ECO:0007669"/>
    <property type="project" value="UniProtKB-KW"/>
</dbReference>
<evidence type="ECO:0000313" key="5">
    <source>
        <dbReference type="EMBL" id="KAK9153219.1"/>
    </source>
</evidence>
<dbReference type="InterPro" id="IPR029063">
    <property type="entry name" value="SAM-dependent_MTases_sf"/>
</dbReference>
<keyword evidence="2" id="KW-0489">Methyltransferase</keyword>
<dbReference type="Proteomes" id="UP001417504">
    <property type="component" value="Unassembled WGS sequence"/>
</dbReference>
<dbReference type="Gene3D" id="3.40.50.150">
    <property type="entry name" value="Vaccinia Virus protein VP39"/>
    <property type="match status" value="1"/>
</dbReference>
<dbReference type="Pfam" id="PF02353">
    <property type="entry name" value="CMAS"/>
    <property type="match status" value="1"/>
</dbReference>
<dbReference type="PANTHER" id="PTHR43832:SF1">
    <property type="entry name" value="S-ADENOSYL-L-METHIONINE-DEPENDENT METHYLTRANSFERASES SUPERFAMILY PROTEIN"/>
    <property type="match status" value="1"/>
</dbReference>
<comment type="caution">
    <text evidence="5">The sequence shown here is derived from an EMBL/GenBank/DDBJ whole genome shotgun (WGS) entry which is preliminary data.</text>
</comment>
<gene>
    <name evidence="5" type="ORF">Sjap_000699</name>
</gene>
<comment type="similarity">
    <text evidence="1">Belongs to the CFA/CMAS family.</text>
</comment>
<dbReference type="EMBL" id="JBBNAE010000001">
    <property type="protein sequence ID" value="KAK9153219.1"/>
    <property type="molecule type" value="Genomic_DNA"/>
</dbReference>
<sequence length="345" mass="40130">MATFGVVDEDLKVDYKAELLKKVEQGLIPDEEIRSLIRSQLERPLSRMSIANTQANDAAALGIYQWPASFYEIMLGKIMKLSCCYFKDESSTLEEAGIAMLELYCERAQIQDGQSVLDIGCGYGSTVFYIAQKYPNCHITGITNSVEQKNYVEEQAKKHDLTRNVEIILADVSTFETKEQYDRILAIESFEEMKNYNLLLNKIAKWMKRDGLLFIQHMCHKDLAYIQEPFDEDDWLSEWTLYSTGYMTMPSAQLLLYFQDDVSIVNHWIINGKNFSRMCEEYLKNIDGNTVAVRNTLKSNSSNIEEETLTRLSKRMRFMCLFFSELMQYNNGEEWMVTHLLFEKK</sequence>
<keyword evidence="3" id="KW-0808">Transferase</keyword>
<dbReference type="GO" id="GO:0032259">
    <property type="term" value="P:methylation"/>
    <property type="evidence" value="ECO:0007669"/>
    <property type="project" value="UniProtKB-KW"/>
</dbReference>